<accession>A0A099T1Z5</accession>
<comment type="pathway">
    <text evidence="3 19">One-carbon metabolism; methanogenesis from CO(2); methyl-coenzyme M from 5,10-methylene-5,6,7,8-tetrahydromethanopterin: step 2/2.</text>
</comment>
<dbReference type="AlphaFoldDB" id="A0A099T1Z5"/>
<dbReference type="UniPathway" id="UPA00640">
    <property type="reaction ID" value="UER00698"/>
</dbReference>
<organism evidence="20 21">
    <name type="scientific">Methanococcoides methylutens</name>
    <dbReference type="NCBI Taxonomy" id="2226"/>
    <lineage>
        <taxon>Archaea</taxon>
        <taxon>Methanobacteriati</taxon>
        <taxon>Methanobacteriota</taxon>
        <taxon>Stenosarchaea group</taxon>
        <taxon>Methanomicrobia</taxon>
        <taxon>Methanosarcinales</taxon>
        <taxon>Methanosarcinaceae</taxon>
        <taxon>Methanococcoides</taxon>
    </lineage>
</organism>
<keyword evidence="11 19" id="KW-0812">Transmembrane</keyword>
<feature type="transmembrane region" description="Helical" evidence="19">
    <location>
        <begin position="81"/>
        <end position="104"/>
    </location>
</feature>
<evidence type="ECO:0000256" key="3">
    <source>
        <dbReference type="ARBA" id="ARBA00004839"/>
    </source>
</evidence>
<evidence type="ECO:0000256" key="12">
    <source>
        <dbReference type="ARBA" id="ARBA00022967"/>
    </source>
</evidence>
<evidence type="ECO:0000256" key="17">
    <source>
        <dbReference type="ARBA" id="ARBA00044880"/>
    </source>
</evidence>
<dbReference type="RefSeq" id="WP_048195631.1">
    <property type="nucleotide sequence ID" value="NZ_CAAGSM010000001.1"/>
</dbReference>
<dbReference type="Pfam" id="PF05440">
    <property type="entry name" value="MtrB"/>
    <property type="match status" value="1"/>
</dbReference>
<comment type="catalytic activity">
    <reaction evidence="17 19">
        <text>5-methyl-5,6,7,8-tetrahydromethanopterin + coenzyme M + 2 Na(+)(in) = 5,6,7,8-tetrahydromethanopterin + methyl-coenzyme M + 2 Na(+)(out)</text>
        <dbReference type="Rhea" id="RHEA:53492"/>
        <dbReference type="ChEBI" id="CHEBI:29101"/>
        <dbReference type="ChEBI" id="CHEBI:58103"/>
        <dbReference type="ChEBI" id="CHEBI:58116"/>
        <dbReference type="ChEBI" id="CHEBI:58286"/>
        <dbReference type="ChEBI" id="CHEBI:58319"/>
        <dbReference type="EC" id="7.2.1.4"/>
    </reaction>
</comment>
<keyword evidence="21" id="KW-1185">Reference proteome</keyword>
<keyword evidence="13 19" id="KW-1133">Transmembrane helix</keyword>
<evidence type="ECO:0000256" key="8">
    <source>
        <dbReference type="ARBA" id="ARBA00022563"/>
    </source>
</evidence>
<reference evidence="20 21" key="1">
    <citation type="submission" date="2014-09" db="EMBL/GenBank/DDBJ databases">
        <title>Draft genome sequence of an obligately methylotrophic methanogen, Methanococcoides methylutens, isolated from marine sediment.</title>
        <authorList>
            <person name="Guan Y."/>
            <person name="Ngugi D.K."/>
            <person name="Blom J."/>
            <person name="Ali S."/>
            <person name="Ferry J.G."/>
            <person name="Stingl U."/>
        </authorList>
    </citation>
    <scope>NUCLEOTIDE SEQUENCE [LARGE SCALE GENOMIC DNA]</scope>
    <source>
        <strain evidence="20 21">DSM 2657</strain>
    </source>
</reference>
<comment type="function">
    <text evidence="1 19">Part of a complex that catalyzes the formation of methyl-coenzyme M and tetrahydromethanopterin from coenzyme M and methyl-tetrahydromethanopterin. This is an energy-conserving, sodium-ion translocating step.</text>
</comment>
<evidence type="ECO:0000256" key="7">
    <source>
        <dbReference type="ARBA" id="ARBA00022475"/>
    </source>
</evidence>
<keyword evidence="7 19" id="KW-1003">Cell membrane</keyword>
<protein>
    <recommendedName>
        <fullName evidence="6 19">Tetrahydromethanopterin S-methyltransferase subunit B</fullName>
        <ecNumber evidence="18 19">7.2.1.4</ecNumber>
    </recommendedName>
    <alternativeName>
        <fullName evidence="16 19">N5-methyltetrahydromethanopterin--coenzyme M methyltransferase subunit B</fullName>
    </alternativeName>
</protein>
<dbReference type="GO" id="GO:0030269">
    <property type="term" value="F:tetrahydromethanopterin S-methyltransferase activity"/>
    <property type="evidence" value="ECO:0007669"/>
    <property type="project" value="UniProtKB-UniRule"/>
</dbReference>
<comment type="caution">
    <text evidence="20">The sequence shown here is derived from an EMBL/GenBank/DDBJ whole genome shotgun (WGS) entry which is preliminary data.</text>
</comment>
<evidence type="ECO:0000256" key="19">
    <source>
        <dbReference type="HAMAP-Rule" id="MF_01094"/>
    </source>
</evidence>
<dbReference type="Proteomes" id="UP000029859">
    <property type="component" value="Unassembled WGS sequence"/>
</dbReference>
<dbReference type="GO" id="GO:0006730">
    <property type="term" value="P:one-carbon metabolic process"/>
    <property type="evidence" value="ECO:0007669"/>
    <property type="project" value="UniProtKB-UniRule"/>
</dbReference>
<evidence type="ECO:0000256" key="10">
    <source>
        <dbReference type="ARBA" id="ARBA00022679"/>
    </source>
</evidence>
<comment type="similarity">
    <text evidence="4 19">Belongs to the MtrB family.</text>
</comment>
<evidence type="ECO:0000256" key="18">
    <source>
        <dbReference type="ARBA" id="ARBA00044970"/>
    </source>
</evidence>
<evidence type="ECO:0000256" key="9">
    <source>
        <dbReference type="ARBA" id="ARBA00022603"/>
    </source>
</evidence>
<evidence type="ECO:0000313" key="21">
    <source>
        <dbReference type="Proteomes" id="UP000029859"/>
    </source>
</evidence>
<evidence type="ECO:0000256" key="1">
    <source>
        <dbReference type="ARBA" id="ARBA00002533"/>
    </source>
</evidence>
<dbReference type="InterPro" id="IPR008690">
    <property type="entry name" value="MtrB_MeTrfase"/>
</dbReference>
<evidence type="ECO:0000256" key="5">
    <source>
        <dbReference type="ARBA" id="ARBA00011616"/>
    </source>
</evidence>
<evidence type="ECO:0000256" key="15">
    <source>
        <dbReference type="ARBA" id="ARBA00023136"/>
    </source>
</evidence>
<dbReference type="OrthoDB" id="114034at2157"/>
<keyword evidence="15 19" id="KW-0472">Membrane</keyword>
<dbReference type="PIRSF" id="PIRSF005518">
    <property type="entry name" value="MtrB"/>
    <property type="match status" value="1"/>
</dbReference>
<dbReference type="NCBIfam" id="NF002129">
    <property type="entry name" value="PRK00965.1"/>
    <property type="match status" value="1"/>
</dbReference>
<dbReference type="EMBL" id="JRHO01000014">
    <property type="protein sequence ID" value="KGK98271.1"/>
    <property type="molecule type" value="Genomic_DNA"/>
</dbReference>
<evidence type="ECO:0000256" key="14">
    <source>
        <dbReference type="ARBA" id="ARBA00022994"/>
    </source>
</evidence>
<sequence length="107" mass="11752">MSMVHIAPEAHLVLDPLTSVLAEEREDIICYSMDPVMEQIDELDKIADDLINSLSPDRKLLNSYPGREQTALKAGFYGNTFYGVVVGLIFSGMVALAIYILSLIGGF</sequence>
<dbReference type="NCBIfam" id="TIGR04166">
    <property type="entry name" value="methano_MtrB"/>
    <property type="match status" value="1"/>
</dbReference>
<keyword evidence="14 19" id="KW-0484">Methanogenesis</keyword>
<dbReference type="HAMAP" id="MF_01094">
    <property type="entry name" value="MtrB"/>
    <property type="match status" value="1"/>
</dbReference>
<evidence type="ECO:0000313" key="20">
    <source>
        <dbReference type="EMBL" id="KGK98271.1"/>
    </source>
</evidence>
<gene>
    <name evidence="19" type="primary">mtrB</name>
    <name evidence="20" type="ORF">LI82_11175</name>
</gene>
<evidence type="ECO:0000256" key="16">
    <source>
        <dbReference type="ARBA" id="ARBA00029818"/>
    </source>
</evidence>
<evidence type="ECO:0000256" key="2">
    <source>
        <dbReference type="ARBA" id="ARBA00004162"/>
    </source>
</evidence>
<comment type="subunit">
    <text evidence="5 19">The complex is composed of 8 subunits; MtrA, MtrB, MtrC, MtrD, MtrE, MtrF, MtrG and MtrH.</text>
</comment>
<evidence type="ECO:0000256" key="4">
    <source>
        <dbReference type="ARBA" id="ARBA00010027"/>
    </source>
</evidence>
<keyword evidence="9 19" id="KW-0489">Methyltransferase</keyword>
<dbReference type="EC" id="7.2.1.4" evidence="18 19"/>
<dbReference type="GO" id="GO:0019386">
    <property type="term" value="P:methanogenesis, from carbon dioxide"/>
    <property type="evidence" value="ECO:0007669"/>
    <property type="project" value="UniProtKB-UniRule"/>
</dbReference>
<comment type="subcellular location">
    <subcellularLocation>
        <location evidence="2 19">Cell membrane</location>
        <topology evidence="2 19">Single-pass membrane protein</topology>
    </subcellularLocation>
</comment>
<name>A0A099T1Z5_METMT</name>
<keyword evidence="8 19" id="KW-0554">One-carbon metabolism</keyword>
<proteinExistence type="inferred from homology"/>
<evidence type="ECO:0000256" key="11">
    <source>
        <dbReference type="ARBA" id="ARBA00022692"/>
    </source>
</evidence>
<dbReference type="GO" id="GO:0032259">
    <property type="term" value="P:methylation"/>
    <property type="evidence" value="ECO:0007669"/>
    <property type="project" value="UniProtKB-KW"/>
</dbReference>
<evidence type="ECO:0000256" key="6">
    <source>
        <dbReference type="ARBA" id="ARBA00015127"/>
    </source>
</evidence>
<keyword evidence="10 19" id="KW-0808">Transferase</keyword>
<keyword evidence="12 19" id="KW-1278">Translocase</keyword>
<evidence type="ECO:0000256" key="13">
    <source>
        <dbReference type="ARBA" id="ARBA00022989"/>
    </source>
</evidence>
<dbReference type="GO" id="GO:0005886">
    <property type="term" value="C:plasma membrane"/>
    <property type="evidence" value="ECO:0007669"/>
    <property type="project" value="UniProtKB-SubCell"/>
</dbReference>